<dbReference type="PANTHER" id="PTHR24171">
    <property type="entry name" value="ANKYRIN REPEAT DOMAIN-CONTAINING PROTEIN 39-RELATED"/>
    <property type="match status" value="1"/>
</dbReference>
<keyword evidence="5" id="KW-1185">Reference proteome</keyword>
<dbReference type="InterPro" id="IPR002110">
    <property type="entry name" value="Ankyrin_rpt"/>
</dbReference>
<dbReference type="SMART" id="SM00248">
    <property type="entry name" value="ANK"/>
    <property type="match status" value="5"/>
</dbReference>
<accession>A0AAQ3LC15</accession>
<dbReference type="PROSITE" id="PS50088">
    <property type="entry name" value="ANK_REPEAT"/>
    <property type="match status" value="3"/>
</dbReference>
<proteinExistence type="predicted"/>
<organism evidence="4 5">
    <name type="scientific">Rubellicoccus peritrichatus</name>
    <dbReference type="NCBI Taxonomy" id="3080537"/>
    <lineage>
        <taxon>Bacteria</taxon>
        <taxon>Pseudomonadati</taxon>
        <taxon>Verrucomicrobiota</taxon>
        <taxon>Opitutia</taxon>
        <taxon>Puniceicoccales</taxon>
        <taxon>Cerasicoccaceae</taxon>
        <taxon>Rubellicoccus</taxon>
    </lineage>
</organism>
<gene>
    <name evidence="4" type="ORF">RZN69_07815</name>
</gene>
<evidence type="ECO:0000313" key="4">
    <source>
        <dbReference type="EMBL" id="WOO42996.1"/>
    </source>
</evidence>
<dbReference type="AlphaFoldDB" id="A0AAQ3LC15"/>
<evidence type="ECO:0000256" key="2">
    <source>
        <dbReference type="ARBA" id="ARBA00023043"/>
    </source>
</evidence>
<dbReference type="GO" id="GO:0004842">
    <property type="term" value="F:ubiquitin-protein transferase activity"/>
    <property type="evidence" value="ECO:0007669"/>
    <property type="project" value="TreeGrafter"/>
</dbReference>
<dbReference type="SUPFAM" id="SSF48403">
    <property type="entry name" value="Ankyrin repeat"/>
    <property type="match status" value="1"/>
</dbReference>
<dbReference type="InterPro" id="IPR036770">
    <property type="entry name" value="Ankyrin_rpt-contain_sf"/>
</dbReference>
<dbReference type="PROSITE" id="PS50297">
    <property type="entry name" value="ANK_REP_REGION"/>
    <property type="match status" value="2"/>
</dbReference>
<dbReference type="Proteomes" id="UP001304300">
    <property type="component" value="Chromosome"/>
</dbReference>
<dbReference type="EMBL" id="CP136920">
    <property type="protein sequence ID" value="WOO42996.1"/>
    <property type="molecule type" value="Genomic_DNA"/>
</dbReference>
<evidence type="ECO:0000256" key="3">
    <source>
        <dbReference type="PROSITE-ProRule" id="PRU00023"/>
    </source>
</evidence>
<evidence type="ECO:0000256" key="1">
    <source>
        <dbReference type="ARBA" id="ARBA00022737"/>
    </source>
</evidence>
<dbReference type="KEGG" id="puo:RZN69_07815"/>
<dbReference type="Pfam" id="PF12796">
    <property type="entry name" value="Ank_2"/>
    <property type="match status" value="1"/>
</dbReference>
<dbReference type="PANTHER" id="PTHR24171:SF8">
    <property type="entry name" value="BRCA1-ASSOCIATED RING DOMAIN PROTEIN 1"/>
    <property type="match status" value="1"/>
</dbReference>
<evidence type="ECO:0000313" key="5">
    <source>
        <dbReference type="Proteomes" id="UP001304300"/>
    </source>
</evidence>
<protein>
    <submittedName>
        <fullName evidence="4">Ankyrin repeat domain-containing protein</fullName>
    </submittedName>
</protein>
<sequence length="216" mass="23110">MTIIGKTSAVVVIILVLVALLRNSDHNRNSENHSDDFSSEAEENMPLMMAINNGDADGIKKQLRDSPELKEEFYGDSKIWGNLGSTLDYAIITGNPDSVQAILDSGVDVNQHDSEDRTPLHQAASLGAANVVSILIRNGAKVNAIDSLGFSPLFDAAQSGSIETARVLLEAGADSSLSTPDGQTAESIALRHNNAQIASLIEQSKESEHKHKPHSE</sequence>
<feature type="repeat" description="ANK" evidence="3">
    <location>
        <begin position="82"/>
        <end position="114"/>
    </location>
</feature>
<dbReference type="GO" id="GO:0085020">
    <property type="term" value="P:protein K6-linked ubiquitination"/>
    <property type="evidence" value="ECO:0007669"/>
    <property type="project" value="TreeGrafter"/>
</dbReference>
<feature type="repeat" description="ANK" evidence="3">
    <location>
        <begin position="115"/>
        <end position="147"/>
    </location>
</feature>
<reference evidence="4 5" key="1">
    <citation type="submission" date="2023-10" db="EMBL/GenBank/DDBJ databases">
        <title>Rubellicoccus peritrichatus gen. nov., sp. nov., isolated from an algae of coral reef tank.</title>
        <authorList>
            <person name="Luo J."/>
        </authorList>
    </citation>
    <scope>NUCLEOTIDE SEQUENCE [LARGE SCALE GENOMIC DNA]</scope>
    <source>
        <strain evidence="4 5">CR14</strain>
    </source>
</reference>
<keyword evidence="2 3" id="KW-0040">ANK repeat</keyword>
<dbReference type="RefSeq" id="WP_317835531.1">
    <property type="nucleotide sequence ID" value="NZ_CP136920.1"/>
</dbReference>
<keyword evidence="1" id="KW-0677">Repeat</keyword>
<dbReference type="Gene3D" id="1.25.40.20">
    <property type="entry name" value="Ankyrin repeat-containing domain"/>
    <property type="match status" value="1"/>
</dbReference>
<feature type="repeat" description="ANK" evidence="3">
    <location>
        <begin position="148"/>
        <end position="180"/>
    </location>
</feature>
<name>A0AAQ3LC15_9BACT</name>